<evidence type="ECO:0000313" key="2">
    <source>
        <dbReference type="EMBL" id="OMF55694.1"/>
    </source>
</evidence>
<dbReference type="SUPFAM" id="SSF54292">
    <property type="entry name" value="2Fe-2S ferredoxin-like"/>
    <property type="match status" value="1"/>
</dbReference>
<dbReference type="Pfam" id="PF00111">
    <property type="entry name" value="Fer2"/>
    <property type="match status" value="1"/>
</dbReference>
<dbReference type="Gene3D" id="3.10.20.30">
    <property type="match status" value="1"/>
</dbReference>
<name>A0A1R1EV34_9BACL</name>
<sequence>MNHKVTFQPSGKSVLVREGISLLHAARDAGVYMPTRCGGKMGCLMCKIQVDAASAGQLTPPAEAEKRKLGSLIRNGTRLSCQARVRGAVTVTVPEDKLKAAVRKQLEAARNRDREDDLW</sequence>
<dbReference type="InterPro" id="IPR012675">
    <property type="entry name" value="Beta-grasp_dom_sf"/>
</dbReference>
<reference evidence="2 3" key="1">
    <citation type="submission" date="2016-11" db="EMBL/GenBank/DDBJ databases">
        <title>Paenibacillus species isolates.</title>
        <authorList>
            <person name="Beno S.M."/>
        </authorList>
    </citation>
    <scope>NUCLEOTIDE SEQUENCE [LARGE SCALE GENOMIC DNA]</scope>
    <source>
        <strain evidence="2 3">FSL R5-0378</strain>
    </source>
</reference>
<dbReference type="STRING" id="297318.BK138_13695"/>
<dbReference type="CDD" id="cd00207">
    <property type="entry name" value="fer2"/>
    <property type="match status" value="1"/>
</dbReference>
<organism evidence="2 3">
    <name type="scientific">Paenibacillus rhizosphaerae</name>
    <dbReference type="NCBI Taxonomy" id="297318"/>
    <lineage>
        <taxon>Bacteria</taxon>
        <taxon>Bacillati</taxon>
        <taxon>Bacillota</taxon>
        <taxon>Bacilli</taxon>
        <taxon>Bacillales</taxon>
        <taxon>Paenibacillaceae</taxon>
        <taxon>Paenibacillus</taxon>
    </lineage>
</organism>
<accession>A0A1R1EV34</accession>
<dbReference type="AlphaFoldDB" id="A0A1R1EV34"/>
<keyword evidence="3" id="KW-1185">Reference proteome</keyword>
<dbReference type="RefSeq" id="WP_076170086.1">
    <property type="nucleotide sequence ID" value="NZ_MRTP01000002.1"/>
</dbReference>
<evidence type="ECO:0000313" key="3">
    <source>
        <dbReference type="Proteomes" id="UP000187172"/>
    </source>
</evidence>
<dbReference type="InterPro" id="IPR036010">
    <property type="entry name" value="2Fe-2S_ferredoxin-like_sf"/>
</dbReference>
<dbReference type="EMBL" id="MRTP01000002">
    <property type="protein sequence ID" value="OMF55694.1"/>
    <property type="molecule type" value="Genomic_DNA"/>
</dbReference>
<protein>
    <submittedName>
        <fullName evidence="2">Ferredoxin</fullName>
    </submittedName>
</protein>
<evidence type="ECO:0000259" key="1">
    <source>
        <dbReference type="PROSITE" id="PS51085"/>
    </source>
</evidence>
<dbReference type="PROSITE" id="PS51085">
    <property type="entry name" value="2FE2S_FER_2"/>
    <property type="match status" value="1"/>
</dbReference>
<gene>
    <name evidence="2" type="ORF">BK138_13695</name>
</gene>
<dbReference type="InterPro" id="IPR001041">
    <property type="entry name" value="2Fe-2S_ferredoxin-type"/>
</dbReference>
<comment type="caution">
    <text evidence="2">The sequence shown here is derived from an EMBL/GenBank/DDBJ whole genome shotgun (WGS) entry which is preliminary data.</text>
</comment>
<feature type="domain" description="2Fe-2S ferredoxin-type" evidence="1">
    <location>
        <begin position="3"/>
        <end position="97"/>
    </location>
</feature>
<proteinExistence type="predicted"/>
<dbReference type="Proteomes" id="UP000187172">
    <property type="component" value="Unassembled WGS sequence"/>
</dbReference>
<dbReference type="GO" id="GO:0051536">
    <property type="term" value="F:iron-sulfur cluster binding"/>
    <property type="evidence" value="ECO:0007669"/>
    <property type="project" value="InterPro"/>
</dbReference>